<dbReference type="Gene3D" id="6.10.140.1950">
    <property type="match status" value="1"/>
</dbReference>
<dbReference type="PANTHER" id="PTHR43804:SF7">
    <property type="entry name" value="LD18447P"/>
    <property type="match status" value="1"/>
</dbReference>
<dbReference type="Gene3D" id="3.30.160.20">
    <property type="match status" value="1"/>
</dbReference>
<dbReference type="Proteomes" id="UP001652700">
    <property type="component" value="Unplaced"/>
</dbReference>
<proteinExistence type="inferred from homology"/>
<reference evidence="6" key="2">
    <citation type="submission" date="2025-05" db="UniProtKB">
        <authorList>
            <consortium name="EnsemblMetazoa"/>
        </authorList>
    </citation>
    <scope>IDENTIFICATION</scope>
</reference>
<dbReference type="GO" id="GO:0003747">
    <property type="term" value="F:translation release factor activity"/>
    <property type="evidence" value="ECO:0007669"/>
    <property type="project" value="InterPro"/>
</dbReference>
<evidence type="ECO:0000256" key="3">
    <source>
        <dbReference type="ARBA" id="ARBA00022917"/>
    </source>
</evidence>
<evidence type="ECO:0000259" key="5">
    <source>
        <dbReference type="PROSITE" id="PS00745"/>
    </source>
</evidence>
<dbReference type="Gene3D" id="3.30.70.1660">
    <property type="match status" value="2"/>
</dbReference>
<dbReference type="GO" id="GO:0005737">
    <property type="term" value="C:cytoplasm"/>
    <property type="evidence" value="ECO:0007669"/>
    <property type="project" value="UniProtKB-ARBA"/>
</dbReference>
<dbReference type="FunCoup" id="A0A6P7FMT0">
    <property type="interactions" value="1812"/>
</dbReference>
<evidence type="ECO:0000256" key="4">
    <source>
        <dbReference type="SAM" id="Coils"/>
    </source>
</evidence>
<feature type="coiled-coil region" evidence="4">
    <location>
        <begin position="49"/>
        <end position="124"/>
    </location>
</feature>
<dbReference type="InterPro" id="IPR005139">
    <property type="entry name" value="PCRF"/>
</dbReference>
<keyword evidence="3" id="KW-0648">Protein biosynthesis</keyword>
<dbReference type="FunFam" id="3.30.160.20:FF:000004">
    <property type="entry name" value="Peptide chain release factor 1"/>
    <property type="match status" value="1"/>
</dbReference>
<dbReference type="Pfam" id="PF00472">
    <property type="entry name" value="RF-1"/>
    <property type="match status" value="1"/>
</dbReference>
<accession>A0A6P7FMT0</accession>
<dbReference type="SUPFAM" id="SSF75620">
    <property type="entry name" value="Release factor"/>
    <property type="match status" value="1"/>
</dbReference>
<comment type="similarity">
    <text evidence="1">Belongs to the prokaryotic/mitochondrial release factor family.</text>
</comment>
<dbReference type="Pfam" id="PF03462">
    <property type="entry name" value="PCRF"/>
    <property type="match status" value="1"/>
</dbReference>
<dbReference type="PANTHER" id="PTHR43804">
    <property type="entry name" value="LD18447P"/>
    <property type="match status" value="1"/>
</dbReference>
<organism evidence="8">
    <name type="scientific">Diabrotica virgifera virgifera</name>
    <name type="common">western corn rootworm</name>
    <dbReference type="NCBI Taxonomy" id="50390"/>
    <lineage>
        <taxon>Eukaryota</taxon>
        <taxon>Metazoa</taxon>
        <taxon>Ecdysozoa</taxon>
        <taxon>Arthropoda</taxon>
        <taxon>Hexapoda</taxon>
        <taxon>Insecta</taxon>
        <taxon>Pterygota</taxon>
        <taxon>Neoptera</taxon>
        <taxon>Endopterygota</taxon>
        <taxon>Coleoptera</taxon>
        <taxon>Polyphaga</taxon>
        <taxon>Cucujiformia</taxon>
        <taxon>Chrysomeloidea</taxon>
        <taxon>Chrysomelidae</taxon>
        <taxon>Galerucinae</taxon>
        <taxon>Diabroticina</taxon>
        <taxon>Diabroticites</taxon>
        <taxon>Diabrotica</taxon>
    </lineage>
</organism>
<keyword evidence="4" id="KW-0175">Coiled coil</keyword>
<feature type="domain" description="Prokaryotic-type class I peptide chain release factors" evidence="5">
    <location>
        <begin position="257"/>
        <end position="273"/>
    </location>
</feature>
<sequence length="392" mass="44985">MFMFRKSLKYFKLLNGIRGSDMYFKKKFSAIPNYELDLNVNGTSLNNYIKKLQTEFEILNRDAINNKRKMELQPIIQILTDRKALVSNIHNLRELLEEKDMDIKKLAEEEKLSFENQLKELDEHLLKSLIPIEKENFHNSIILEVQAGVGGQEAMLFAKEMFDMYCNFVEYKGWQYDMTEYGDTDLGGIRYASALVTGPSVYRYFKHEAGVHRVQRTPATEKGGRIHTSTISVIALPQPSDIEVNINPNDLKIETKRSSGAGGQHVNKTESAVRIVHLPTGIAVECQVDRSQIKNRKLAMAKLSAILYQRQEEAQSSKIEAAKKSQVNTRNRNEKIRTYNFNQDRITDHRLGVNVHNLKVFLEGGEPLDNLIQKLDEQYSLSTLLNLVETES</sequence>
<evidence type="ECO:0000313" key="7">
    <source>
        <dbReference type="Proteomes" id="UP001652700"/>
    </source>
</evidence>
<dbReference type="InterPro" id="IPR000352">
    <property type="entry name" value="Pep_chain_release_fac_I"/>
</dbReference>
<keyword evidence="2" id="KW-0488">Methylation</keyword>
<evidence type="ECO:0000313" key="8">
    <source>
        <dbReference type="RefSeq" id="XP_028134330.1"/>
    </source>
</evidence>
<evidence type="ECO:0000313" key="6">
    <source>
        <dbReference type="EnsemblMetazoa" id="XP_050517764.1"/>
    </source>
</evidence>
<dbReference type="InParanoid" id="A0A6P7FMT0"/>
<keyword evidence="7" id="KW-1185">Reference proteome</keyword>
<dbReference type="EnsemblMetazoa" id="XM_050661807.1">
    <property type="protein sequence ID" value="XP_050517764.1"/>
    <property type="gene ID" value="LOC126892297"/>
</dbReference>
<reference evidence="8" key="1">
    <citation type="submission" date="2025-04" db="UniProtKB">
        <authorList>
            <consortium name="RefSeq"/>
        </authorList>
    </citation>
    <scope>IDENTIFICATION</scope>
    <source>
        <tissue evidence="8">Whole insect</tissue>
    </source>
</reference>
<dbReference type="OrthoDB" id="2019491at2759"/>
<gene>
    <name evidence="8" type="primary">LOC114329430</name>
</gene>
<name>A0A6P7FMT0_DIAVI</name>
<dbReference type="AlphaFoldDB" id="A0A6P7FMT0"/>
<dbReference type="SMART" id="SM00937">
    <property type="entry name" value="PCRF"/>
    <property type="match status" value="1"/>
</dbReference>
<dbReference type="RefSeq" id="XP_028134330.1">
    <property type="nucleotide sequence ID" value="XM_028278529.1"/>
</dbReference>
<evidence type="ECO:0000256" key="1">
    <source>
        <dbReference type="ARBA" id="ARBA00010835"/>
    </source>
</evidence>
<dbReference type="InterPro" id="IPR050057">
    <property type="entry name" value="Prokaryotic/Mito_RF"/>
</dbReference>
<dbReference type="PROSITE" id="PS00745">
    <property type="entry name" value="RF_PROK_I"/>
    <property type="match status" value="1"/>
</dbReference>
<protein>
    <submittedName>
        <fullName evidence="8">Peptide chain release factor 1-like, mitochondrial</fullName>
    </submittedName>
</protein>
<dbReference type="InterPro" id="IPR045853">
    <property type="entry name" value="Pep_chain_release_fac_I_sf"/>
</dbReference>
<evidence type="ECO:0000256" key="2">
    <source>
        <dbReference type="ARBA" id="ARBA00022481"/>
    </source>
</evidence>